<feature type="transmembrane region" description="Helical" evidence="2">
    <location>
        <begin position="52"/>
        <end position="74"/>
    </location>
</feature>
<accession>A0A934QEY1</accession>
<dbReference type="AlphaFoldDB" id="A0A934QEY1"/>
<evidence type="ECO:0000256" key="2">
    <source>
        <dbReference type="SAM" id="Phobius"/>
    </source>
</evidence>
<name>A0A934QEY1_9MICO</name>
<feature type="transmembrane region" description="Helical" evidence="2">
    <location>
        <begin position="86"/>
        <end position="107"/>
    </location>
</feature>
<comment type="caution">
    <text evidence="3">The sequence shown here is derived from an EMBL/GenBank/DDBJ whole genome shotgun (WGS) entry which is preliminary data.</text>
</comment>
<keyword evidence="2" id="KW-1133">Transmembrane helix</keyword>
<proteinExistence type="predicted"/>
<keyword evidence="2" id="KW-0812">Transmembrane</keyword>
<evidence type="ECO:0000313" key="4">
    <source>
        <dbReference type="Proteomes" id="UP000618733"/>
    </source>
</evidence>
<keyword evidence="4" id="KW-1185">Reference proteome</keyword>
<organism evidence="3 4">
    <name type="scientific">Leucobacter edaphi</name>
    <dbReference type="NCBI Taxonomy" id="2796472"/>
    <lineage>
        <taxon>Bacteria</taxon>
        <taxon>Bacillati</taxon>
        <taxon>Actinomycetota</taxon>
        <taxon>Actinomycetes</taxon>
        <taxon>Micrococcales</taxon>
        <taxon>Microbacteriaceae</taxon>
        <taxon>Leucobacter</taxon>
    </lineage>
</organism>
<evidence type="ECO:0000256" key="1">
    <source>
        <dbReference type="SAM" id="MobiDB-lite"/>
    </source>
</evidence>
<keyword evidence="2" id="KW-0472">Membrane</keyword>
<reference evidence="3" key="1">
    <citation type="submission" date="2020-12" db="EMBL/GenBank/DDBJ databases">
        <title>Leucobacter sp. CAS2, isolated from Chromium sludge.</title>
        <authorList>
            <person name="Xu Z."/>
        </authorList>
    </citation>
    <scope>NUCLEOTIDE SEQUENCE</scope>
    <source>
        <strain evidence="3">CSA2</strain>
    </source>
</reference>
<protein>
    <submittedName>
        <fullName evidence="3">Uncharacterized protein</fullName>
    </submittedName>
</protein>
<sequence>MTMPEAGGEKDAGAVNEDAVQVPETQQDEHQPTVTSVEREVTVVRSVRYGRILIVGAVLGALIAIVASLLFPVLEGAEYTLGEVAGFMALIGAAIGLGLAGLFALILSIGARKRRGSAVAVQSDVQ</sequence>
<dbReference type="Proteomes" id="UP000618733">
    <property type="component" value="Unassembled WGS sequence"/>
</dbReference>
<feature type="region of interest" description="Disordered" evidence="1">
    <location>
        <begin position="1"/>
        <end position="34"/>
    </location>
</feature>
<evidence type="ECO:0000313" key="3">
    <source>
        <dbReference type="EMBL" id="MBK0422364.1"/>
    </source>
</evidence>
<gene>
    <name evidence="3" type="ORF">JD292_09790</name>
</gene>
<dbReference type="EMBL" id="JAEHOI010000009">
    <property type="protein sequence ID" value="MBK0422364.1"/>
    <property type="molecule type" value="Genomic_DNA"/>
</dbReference>
<dbReference type="RefSeq" id="WP_200132559.1">
    <property type="nucleotide sequence ID" value="NZ_JAEHOI010000009.1"/>
</dbReference>